<proteinExistence type="predicted"/>
<keyword evidence="1" id="KW-0812">Transmembrane</keyword>
<keyword evidence="3" id="KW-1185">Reference proteome</keyword>
<comment type="caution">
    <text evidence="2">The sequence shown here is derived from an EMBL/GenBank/DDBJ whole genome shotgun (WGS) entry which is preliminary data.</text>
</comment>
<reference evidence="2 3" key="1">
    <citation type="submission" date="2019-03" db="EMBL/GenBank/DDBJ databases">
        <title>Luteimonas zhaokaii sp.nov., isolated from the rectal contents of Plateau pika in Yushu, Qinghai Province, China.</title>
        <authorList>
            <person name="Zhang G."/>
        </authorList>
    </citation>
    <scope>NUCLEOTIDE SEQUENCE [LARGE SCALE GENOMIC DNA]</scope>
    <source>
        <strain evidence="2 3">THG-MD21</strain>
    </source>
</reference>
<dbReference type="PANTHER" id="PTHR35337">
    <property type="entry name" value="SLR1478 PROTEIN"/>
    <property type="match status" value="1"/>
</dbReference>
<name>A0A4R5U6E6_9GAMM</name>
<feature type="transmembrane region" description="Helical" evidence="1">
    <location>
        <begin position="194"/>
        <end position="219"/>
    </location>
</feature>
<evidence type="ECO:0000256" key="1">
    <source>
        <dbReference type="SAM" id="Phobius"/>
    </source>
</evidence>
<dbReference type="PANTHER" id="PTHR35337:SF1">
    <property type="entry name" value="SLR1478 PROTEIN"/>
    <property type="match status" value="1"/>
</dbReference>
<dbReference type="InterPro" id="IPR002798">
    <property type="entry name" value="SpoIIM-like"/>
</dbReference>
<dbReference type="OrthoDB" id="9792847at2"/>
<sequence>MRQEAFVARHAAEWDAFEQWLDAREGSPRRARATRRSWTGLADEDMPSRYRRLCQQQALARHRGYSPQVTARLQALMQRGHNVLYRPAPPPWRSALRFLMADFPRLVRAQRGCLWASLVLFALPLVVMYALLQVQPELAYGVMSPGQLAQMEAMYDPASHAERLARESQTDMQMFGYYIWNNVSIGFRTFASGLLAGLGTIFVLLSNGVIIGTVAGHLQAIGHGGPFWRFVVGHSAPELTAIVIAGAGGLRLGLALVAPGQLRRIDALVQAGREGGRLCLGILFMLVFAAFVEAFWSSTASIPDPVKFGVGGGLWLLTLLWLWRGGRGVADAR</sequence>
<dbReference type="Pfam" id="PF01944">
    <property type="entry name" value="SpoIIM"/>
    <property type="match status" value="1"/>
</dbReference>
<dbReference type="AlphaFoldDB" id="A0A4R5U6E6"/>
<feature type="transmembrane region" description="Helical" evidence="1">
    <location>
        <begin position="114"/>
        <end position="132"/>
    </location>
</feature>
<protein>
    <submittedName>
        <fullName evidence="2">Stage II sporulation protein M</fullName>
    </submittedName>
</protein>
<keyword evidence="1" id="KW-1133">Transmembrane helix</keyword>
<feature type="transmembrane region" description="Helical" evidence="1">
    <location>
        <begin position="239"/>
        <end position="258"/>
    </location>
</feature>
<accession>A0A4R5U6E6</accession>
<dbReference type="RefSeq" id="WP_133394430.1">
    <property type="nucleotide sequence ID" value="NZ_SMTG01000006.1"/>
</dbReference>
<gene>
    <name evidence="2" type="ORF">E2F49_13855</name>
</gene>
<dbReference type="EMBL" id="SMTG01000006">
    <property type="protein sequence ID" value="TDK29457.1"/>
    <property type="molecule type" value="Genomic_DNA"/>
</dbReference>
<dbReference type="Proteomes" id="UP000295543">
    <property type="component" value="Unassembled WGS sequence"/>
</dbReference>
<keyword evidence="1" id="KW-0472">Membrane</keyword>
<organism evidence="2 3">
    <name type="scientific">Luteimonas terrae</name>
    <dbReference type="NCBI Taxonomy" id="1530191"/>
    <lineage>
        <taxon>Bacteria</taxon>
        <taxon>Pseudomonadati</taxon>
        <taxon>Pseudomonadota</taxon>
        <taxon>Gammaproteobacteria</taxon>
        <taxon>Lysobacterales</taxon>
        <taxon>Lysobacteraceae</taxon>
        <taxon>Luteimonas</taxon>
    </lineage>
</organism>
<feature type="transmembrane region" description="Helical" evidence="1">
    <location>
        <begin position="278"/>
        <end position="299"/>
    </location>
</feature>
<evidence type="ECO:0000313" key="2">
    <source>
        <dbReference type="EMBL" id="TDK29457.1"/>
    </source>
</evidence>
<evidence type="ECO:0000313" key="3">
    <source>
        <dbReference type="Proteomes" id="UP000295543"/>
    </source>
</evidence>
<feature type="transmembrane region" description="Helical" evidence="1">
    <location>
        <begin position="305"/>
        <end position="323"/>
    </location>
</feature>